<keyword evidence="1" id="KW-1188">Viral release from host cell</keyword>
<sequence>MAGLNENIMIRLMADTTNYTTKMRAASAQATKLSTALETPMSTGERVGATLTKVGMAAGALSTAIGVAAVATFAEFDAAMSTVQANTGASADEMDSLRQAAIDAGANTVYSASEAADAINELGKAGMSTTDILSGGLTGALDLAASDGMQVSEAAELMSSAMAQFNLTGSDAGKVADALAAGAGKAQGSARDLGYALQQSGMVANSFGIGMQETVGTLTAFANAGMIGSDAGTSLKTMLIALANPSTKASGLMEELGIHASNAQGDFVGLADLAGQLQTQMGGLTQEQRNQALATIFGSDAIRAANVLYKEGADGIDEWTKAVDESGYAAAQAAAKNDNLKGDIENLTGSVESMLITIGSGANGPLRSIVQTVDKAVDAFSSLPAPVQQSAIGLGMLAGALTLAHKQFGPMSESSSKVAKGMSALLDPMQYLQRAAPGVTTGVQSIASAFKGSGAQIELFGTSMSRTTAIGEGFKSIGSGLLSMLGGPWGITIGLAGAALMTFASKAQQAQQRADSLKTALETTGNATDQIIDNLRNAPIDGSVIIPDFIEQAIYGYKTLGELLDDVGIKMSDMALAAQGNSDAMSRVTAVTDDMVAKGGNQAELAGIIISYLKEEKANYEEVSEEAQKKAEALDEVAHATGEAGDATEAYATAAEEAATADDILADSFGATTDGISDQAAALGEVIDAMNTYYGFSLNESDALISMHDAFDKATESIQKNGATLDINSEKGRANQSALNDIAKTAMKAAQAQAENGASMDDINSTLDLSREKYIAAAQAMGMTPEAASEAATAAGLTKEKFDQLATSVESVTGDHSINLNVDTGLAEGQLQSLGVTVETLPDGTIRIGGDNTDAVAAIAEVNGLPVDEKSGTVTLDSSQYDIALAIANGATIDEKTGYLKGDGSEMLTAIAEVNGWTIDEKTGVISGDDGPFKATTKAVENRKIAGKTVKVDADASGFWGTVNNILGRVFKVNVGADGKASGGIIGYAAGGLMGRDGIPRYASGGLSGLLGGIGSKISDSNLIWASRGEYMMKARAVDHYGVGFMDSVNSMRYRPDEGVQYMPAPVLTASADTAVIQSNEAVVAELRAFRAEIGPIIAAYAPTIGKRDFQRLTKEVLRQ</sequence>
<dbReference type="PANTHER" id="PTHR37813:SF1">
    <property type="entry name" value="FELS-2 PROPHAGE PROTEIN"/>
    <property type="match status" value="1"/>
</dbReference>
<feature type="coiled-coil region" evidence="2">
    <location>
        <begin position="610"/>
        <end position="637"/>
    </location>
</feature>
<evidence type="ECO:0000313" key="4">
    <source>
        <dbReference type="EMBL" id="RSX56776.1"/>
    </source>
</evidence>
<dbReference type="EMBL" id="QXGK01000008">
    <property type="protein sequence ID" value="RSX56776.1"/>
    <property type="molecule type" value="Genomic_DNA"/>
</dbReference>
<dbReference type="NCBIfam" id="TIGR01760">
    <property type="entry name" value="tape_meas_TP901"/>
    <property type="match status" value="1"/>
</dbReference>
<evidence type="ECO:0000259" key="3">
    <source>
        <dbReference type="Pfam" id="PF10145"/>
    </source>
</evidence>
<organism evidence="4 5">
    <name type="scientific">Bifidobacterium samirii</name>
    <dbReference type="NCBI Taxonomy" id="2306974"/>
    <lineage>
        <taxon>Bacteria</taxon>
        <taxon>Bacillati</taxon>
        <taxon>Actinomycetota</taxon>
        <taxon>Actinomycetes</taxon>
        <taxon>Bifidobacteriales</taxon>
        <taxon>Bifidobacteriaceae</taxon>
        <taxon>Bifidobacterium</taxon>
    </lineage>
</organism>
<feature type="domain" description="Phage tail tape measure protein" evidence="3">
    <location>
        <begin position="98"/>
        <end position="298"/>
    </location>
</feature>
<comment type="caution">
    <text evidence="4">The sequence shown here is derived from an EMBL/GenBank/DDBJ whole genome shotgun (WGS) entry which is preliminary data.</text>
</comment>
<proteinExistence type="predicted"/>
<dbReference type="OrthoDB" id="2183194at2"/>
<dbReference type="Pfam" id="PF10145">
    <property type="entry name" value="PhageMin_Tail"/>
    <property type="match status" value="1"/>
</dbReference>
<dbReference type="PANTHER" id="PTHR37813">
    <property type="entry name" value="FELS-2 PROPHAGE PROTEIN"/>
    <property type="match status" value="1"/>
</dbReference>
<protein>
    <submittedName>
        <fullName evidence="4">Phage tail protein</fullName>
    </submittedName>
</protein>
<dbReference type="InterPro" id="IPR010090">
    <property type="entry name" value="Phage_tape_meas"/>
</dbReference>
<evidence type="ECO:0000313" key="5">
    <source>
        <dbReference type="Proteomes" id="UP000287470"/>
    </source>
</evidence>
<reference evidence="4 5" key="1">
    <citation type="submission" date="2018-09" db="EMBL/GenBank/DDBJ databases">
        <title>Characterization of the phylogenetic diversity of five novel species belonging to the genus Bifidobacterium.</title>
        <authorList>
            <person name="Lugli G.A."/>
            <person name="Duranti S."/>
            <person name="Milani C."/>
        </authorList>
    </citation>
    <scope>NUCLEOTIDE SEQUENCE [LARGE SCALE GENOMIC DNA]</scope>
    <source>
        <strain evidence="4 5">2033B</strain>
    </source>
</reference>
<evidence type="ECO:0000256" key="1">
    <source>
        <dbReference type="ARBA" id="ARBA00022612"/>
    </source>
</evidence>
<keyword evidence="2" id="KW-0175">Coiled coil</keyword>
<keyword evidence="5" id="KW-1185">Reference proteome</keyword>
<dbReference type="Proteomes" id="UP000287470">
    <property type="component" value="Unassembled WGS sequence"/>
</dbReference>
<gene>
    <name evidence="4" type="ORF">D2E24_1066</name>
</gene>
<name>A0A430FUF1_9BIFI</name>
<evidence type="ECO:0000256" key="2">
    <source>
        <dbReference type="SAM" id="Coils"/>
    </source>
</evidence>
<dbReference type="RefSeq" id="WP_125968310.1">
    <property type="nucleotide sequence ID" value="NZ_QXGK01000008.1"/>
</dbReference>
<accession>A0A430FUF1</accession>
<dbReference type="AlphaFoldDB" id="A0A430FUF1"/>